<accession>A0AAU9SDH9</accession>
<gene>
    <name evidence="2" type="ORF">TAV2_LOCUS16391</name>
</gene>
<dbReference type="EMBL" id="OU466861">
    <property type="protein sequence ID" value="CAH2065579.1"/>
    <property type="molecule type" value="Genomic_DNA"/>
</dbReference>
<evidence type="ECO:0000313" key="3">
    <source>
        <dbReference type="Proteomes" id="UP000836841"/>
    </source>
</evidence>
<organism evidence="2 3">
    <name type="scientific">Thlaspi arvense</name>
    <name type="common">Field penny-cress</name>
    <dbReference type="NCBI Taxonomy" id="13288"/>
    <lineage>
        <taxon>Eukaryota</taxon>
        <taxon>Viridiplantae</taxon>
        <taxon>Streptophyta</taxon>
        <taxon>Embryophyta</taxon>
        <taxon>Tracheophyta</taxon>
        <taxon>Spermatophyta</taxon>
        <taxon>Magnoliopsida</taxon>
        <taxon>eudicotyledons</taxon>
        <taxon>Gunneridae</taxon>
        <taxon>Pentapetalae</taxon>
        <taxon>rosids</taxon>
        <taxon>malvids</taxon>
        <taxon>Brassicales</taxon>
        <taxon>Brassicaceae</taxon>
        <taxon>Thlaspideae</taxon>
        <taxon>Thlaspi</taxon>
    </lineage>
</organism>
<evidence type="ECO:0000256" key="1">
    <source>
        <dbReference type="SAM" id="MobiDB-lite"/>
    </source>
</evidence>
<protein>
    <submittedName>
        <fullName evidence="2">Uncharacterized protein</fullName>
    </submittedName>
</protein>
<dbReference type="AlphaFoldDB" id="A0AAU9SDH9"/>
<keyword evidence="3" id="KW-1185">Reference proteome</keyword>
<evidence type="ECO:0000313" key="2">
    <source>
        <dbReference type="EMBL" id="CAH2065579.1"/>
    </source>
</evidence>
<proteinExistence type="predicted"/>
<sequence>MKELFSDGGPGSVPSEDIQQLQRSLANMTTESLLCVQTTEVSTKEIIMGTEHEQLFEKDKREKYIKVIETFKENAAKAVVNIKDHLRSV</sequence>
<dbReference type="Proteomes" id="UP000836841">
    <property type="component" value="Chromosome 5"/>
</dbReference>
<feature type="region of interest" description="Disordered" evidence="1">
    <location>
        <begin position="1"/>
        <end position="21"/>
    </location>
</feature>
<reference evidence="2 3" key="1">
    <citation type="submission" date="2022-03" db="EMBL/GenBank/DDBJ databases">
        <authorList>
            <person name="Nunn A."/>
            <person name="Chopra R."/>
            <person name="Nunn A."/>
            <person name="Contreras Garrido A."/>
        </authorList>
    </citation>
    <scope>NUCLEOTIDE SEQUENCE [LARGE SCALE GENOMIC DNA]</scope>
</reference>
<name>A0AAU9SDH9_THLAR</name>